<dbReference type="OrthoDB" id="564871at2"/>
<gene>
    <name evidence="1" type="ORF">SAMN05444276_102149</name>
</gene>
<name>A0A1H2WGT3_9RHOB</name>
<reference evidence="2" key="1">
    <citation type="submission" date="2016-10" db="EMBL/GenBank/DDBJ databases">
        <authorList>
            <person name="Varghese N."/>
            <person name="Submissions S."/>
        </authorList>
    </citation>
    <scope>NUCLEOTIDE SEQUENCE [LARGE SCALE GENOMIC DNA]</scope>
    <source>
        <strain evidence="2">DSM 29303</strain>
    </source>
</reference>
<dbReference type="RefSeq" id="WP_052176528.1">
    <property type="nucleotide sequence ID" value="NZ_FNNA01000002.1"/>
</dbReference>
<dbReference type="InterPro" id="IPR029044">
    <property type="entry name" value="Nucleotide-diphossugar_trans"/>
</dbReference>
<accession>A0A1H2WGT3</accession>
<proteinExistence type="predicted"/>
<dbReference type="SUPFAM" id="SSF53448">
    <property type="entry name" value="Nucleotide-diphospho-sugar transferases"/>
    <property type="match status" value="1"/>
</dbReference>
<sequence length="270" mass="29682">MTEPVLILCMKWGTLYGARDVNALARGVARHLARPHRFICFTDDATGLDQGIEARPLPALDLPPGSGDTRWRKLALFNPDLGLTGTALFLDLDLVIVGPLDPFFEVPGEVVILRDDDLFRAKPLRRLNPARDRFLHMVGNTSVFRYRVGAHPQVVRAYLDDPAAAAARYEHEQQLVSDVLDRQGVLSYWPQGWCVSFKNDCVGRGLASWCGDPEAPPGARIVLFAGSPKMADVLAGRGGRWYRRIGNIDWLRAAWEGGAEGDGPEAGGRA</sequence>
<dbReference type="STRING" id="1545044.SAMN05444276_102149"/>
<dbReference type="Proteomes" id="UP000182944">
    <property type="component" value="Unassembled WGS sequence"/>
</dbReference>
<organism evidence="1 2">
    <name type="scientific">Paracoccus sanguinis</name>
    <dbReference type="NCBI Taxonomy" id="1545044"/>
    <lineage>
        <taxon>Bacteria</taxon>
        <taxon>Pseudomonadati</taxon>
        <taxon>Pseudomonadota</taxon>
        <taxon>Alphaproteobacteria</taxon>
        <taxon>Rhodobacterales</taxon>
        <taxon>Paracoccaceae</taxon>
        <taxon>Paracoccus</taxon>
    </lineage>
</organism>
<protein>
    <recommendedName>
        <fullName evidence="3">Glycosyltransferase</fullName>
    </recommendedName>
</protein>
<dbReference type="EMBL" id="FNNA01000002">
    <property type="protein sequence ID" value="SDW79706.1"/>
    <property type="molecule type" value="Genomic_DNA"/>
</dbReference>
<evidence type="ECO:0000313" key="2">
    <source>
        <dbReference type="Proteomes" id="UP000182944"/>
    </source>
</evidence>
<evidence type="ECO:0008006" key="3">
    <source>
        <dbReference type="Google" id="ProtNLM"/>
    </source>
</evidence>
<dbReference type="AlphaFoldDB" id="A0A1H2WGT3"/>
<keyword evidence="2" id="KW-1185">Reference proteome</keyword>
<evidence type="ECO:0000313" key="1">
    <source>
        <dbReference type="EMBL" id="SDW79706.1"/>
    </source>
</evidence>